<organism evidence="4 5">
    <name type="scientific">Nocardia pseudobrasiliensis</name>
    <dbReference type="NCBI Taxonomy" id="45979"/>
    <lineage>
        <taxon>Bacteria</taxon>
        <taxon>Bacillati</taxon>
        <taxon>Actinomycetota</taxon>
        <taxon>Actinomycetes</taxon>
        <taxon>Mycobacteriales</taxon>
        <taxon>Nocardiaceae</taxon>
        <taxon>Nocardia</taxon>
    </lineage>
</organism>
<keyword evidence="5" id="KW-1185">Reference proteome</keyword>
<dbReference type="GO" id="GO:0008168">
    <property type="term" value="F:methyltransferase activity"/>
    <property type="evidence" value="ECO:0007669"/>
    <property type="project" value="UniProtKB-KW"/>
</dbReference>
<dbReference type="InterPro" id="IPR029063">
    <property type="entry name" value="SAM-dependent_MTases_sf"/>
</dbReference>
<keyword evidence="2 4" id="KW-0808">Transferase</keyword>
<comment type="caution">
    <text evidence="4">The sequence shown here is derived from an EMBL/GenBank/DDBJ whole genome shotgun (WGS) entry which is preliminary data.</text>
</comment>
<sequence length="214" mass="23293">MRDSVTDERTDVVATRDGYDAMAERYVAFVEGLMDRQPFDRAMLRVFADVVRGPVVEVGCGPGRITAHLDALGVEISGIDLSPEMIRLARTAYPGLSFGVAAMEDLDLPDGSLGGIVAWYSIIHTPPEHVPAILSKFARALTEGGHLLLAFQTVDEPVTVIAREHTVARAYWWSVPGLEEVLRDNGFSTVARMARAADPDEKGPQGYLLATKAR</sequence>
<dbReference type="SUPFAM" id="SSF53335">
    <property type="entry name" value="S-adenosyl-L-methionine-dependent methyltransferases"/>
    <property type="match status" value="1"/>
</dbReference>
<accession>A0A370HX21</accession>
<evidence type="ECO:0000313" key="4">
    <source>
        <dbReference type="EMBL" id="RDI63057.1"/>
    </source>
</evidence>
<dbReference type="Pfam" id="PF13649">
    <property type="entry name" value="Methyltransf_25"/>
    <property type="match status" value="1"/>
</dbReference>
<feature type="domain" description="Methyltransferase" evidence="3">
    <location>
        <begin position="55"/>
        <end position="145"/>
    </location>
</feature>
<dbReference type="PANTHER" id="PTHR43861:SF1">
    <property type="entry name" value="TRANS-ACONITATE 2-METHYLTRANSFERASE"/>
    <property type="match status" value="1"/>
</dbReference>
<dbReference type="GO" id="GO:0032259">
    <property type="term" value="P:methylation"/>
    <property type="evidence" value="ECO:0007669"/>
    <property type="project" value="UniProtKB-KW"/>
</dbReference>
<gene>
    <name evidence="4" type="ORF">DFR76_11174</name>
</gene>
<evidence type="ECO:0000256" key="2">
    <source>
        <dbReference type="ARBA" id="ARBA00022679"/>
    </source>
</evidence>
<dbReference type="RefSeq" id="WP_245998423.1">
    <property type="nucleotide sequence ID" value="NZ_QQBC01000011.1"/>
</dbReference>
<protein>
    <submittedName>
        <fullName evidence="4">Methyltransferase family protein</fullName>
    </submittedName>
</protein>
<evidence type="ECO:0000313" key="5">
    <source>
        <dbReference type="Proteomes" id="UP000254869"/>
    </source>
</evidence>
<dbReference type="PANTHER" id="PTHR43861">
    <property type="entry name" value="TRANS-ACONITATE 2-METHYLTRANSFERASE-RELATED"/>
    <property type="match status" value="1"/>
</dbReference>
<evidence type="ECO:0000256" key="1">
    <source>
        <dbReference type="ARBA" id="ARBA00022603"/>
    </source>
</evidence>
<keyword evidence="1 4" id="KW-0489">Methyltransferase</keyword>
<dbReference type="EMBL" id="QQBC01000011">
    <property type="protein sequence ID" value="RDI63057.1"/>
    <property type="molecule type" value="Genomic_DNA"/>
</dbReference>
<dbReference type="Gene3D" id="3.40.50.150">
    <property type="entry name" value="Vaccinia Virus protein VP39"/>
    <property type="match status" value="1"/>
</dbReference>
<dbReference type="Proteomes" id="UP000254869">
    <property type="component" value="Unassembled WGS sequence"/>
</dbReference>
<reference evidence="4 5" key="1">
    <citation type="submission" date="2018-07" db="EMBL/GenBank/DDBJ databases">
        <title>Genomic Encyclopedia of Type Strains, Phase IV (KMG-IV): sequencing the most valuable type-strain genomes for metagenomic binning, comparative biology and taxonomic classification.</title>
        <authorList>
            <person name="Goeker M."/>
        </authorList>
    </citation>
    <scope>NUCLEOTIDE SEQUENCE [LARGE SCALE GENOMIC DNA]</scope>
    <source>
        <strain evidence="4 5">DSM 44290</strain>
    </source>
</reference>
<evidence type="ECO:0000259" key="3">
    <source>
        <dbReference type="Pfam" id="PF13649"/>
    </source>
</evidence>
<name>A0A370HX21_9NOCA</name>
<dbReference type="InterPro" id="IPR041698">
    <property type="entry name" value="Methyltransf_25"/>
</dbReference>
<proteinExistence type="predicted"/>
<dbReference type="CDD" id="cd02440">
    <property type="entry name" value="AdoMet_MTases"/>
    <property type="match status" value="1"/>
</dbReference>
<dbReference type="STRING" id="1210086.GCA_001613105_05227"/>
<dbReference type="AlphaFoldDB" id="A0A370HX21"/>